<name>A0A6A3SAP1_9STRA</name>
<protein>
    <submittedName>
        <fullName evidence="3">Uncharacterized protein</fullName>
    </submittedName>
</protein>
<dbReference type="OrthoDB" id="10446235at2759"/>
<evidence type="ECO:0000313" key="4">
    <source>
        <dbReference type="EMBL" id="KAE9185916.1"/>
    </source>
</evidence>
<feature type="compositionally biased region" description="Basic and acidic residues" evidence="1">
    <location>
        <begin position="65"/>
        <end position="76"/>
    </location>
</feature>
<evidence type="ECO:0000313" key="7">
    <source>
        <dbReference type="Proteomes" id="UP000441208"/>
    </source>
</evidence>
<proteinExistence type="predicted"/>
<feature type="region of interest" description="Disordered" evidence="1">
    <location>
        <begin position="48"/>
        <end position="98"/>
    </location>
</feature>
<dbReference type="Proteomes" id="UP000441208">
    <property type="component" value="Unassembled WGS sequence"/>
</dbReference>
<dbReference type="Proteomes" id="UP000440732">
    <property type="component" value="Unassembled WGS sequence"/>
</dbReference>
<dbReference type="EMBL" id="QXFZ01001735">
    <property type="protein sequence ID" value="KAE9085775.1"/>
    <property type="molecule type" value="Genomic_DNA"/>
</dbReference>
<evidence type="ECO:0000256" key="1">
    <source>
        <dbReference type="SAM" id="MobiDB-lite"/>
    </source>
</evidence>
<dbReference type="Proteomes" id="UP000433483">
    <property type="component" value="Unassembled WGS sequence"/>
</dbReference>
<dbReference type="AlphaFoldDB" id="A0A6A3SAP1"/>
<keyword evidence="5" id="KW-1185">Reference proteome</keyword>
<comment type="caution">
    <text evidence="3">The sequence shown here is derived from an EMBL/GenBank/DDBJ whole genome shotgun (WGS) entry which is preliminary data.</text>
</comment>
<evidence type="ECO:0000313" key="3">
    <source>
        <dbReference type="EMBL" id="KAE9112342.1"/>
    </source>
</evidence>
<evidence type="ECO:0000313" key="6">
    <source>
        <dbReference type="Proteomes" id="UP000440732"/>
    </source>
</evidence>
<dbReference type="EMBL" id="QXGA01001711">
    <property type="protein sequence ID" value="KAE9112342.1"/>
    <property type="molecule type" value="Genomic_DNA"/>
</dbReference>
<feature type="compositionally biased region" description="Basic residues" evidence="1">
    <location>
        <begin position="52"/>
        <end position="64"/>
    </location>
</feature>
<gene>
    <name evidence="4" type="ORF">PF005_g21068</name>
    <name evidence="3" type="ORF">PF006_g20006</name>
    <name evidence="2" type="ORF">PF007_g21021</name>
</gene>
<dbReference type="EMBL" id="QXGB01001760">
    <property type="protein sequence ID" value="KAE9185916.1"/>
    <property type="molecule type" value="Genomic_DNA"/>
</dbReference>
<evidence type="ECO:0000313" key="5">
    <source>
        <dbReference type="Proteomes" id="UP000433483"/>
    </source>
</evidence>
<sequence>MALVPKLKDPPPPPNVEKKLDIHEKVLPFVPAEYANDPLYQKPTAVVESSAKKIKHNRRKRYAERKKAKEAEKEQEAENEQEGNEAVVYSARRNYSRT</sequence>
<accession>A0A6A3SAP1</accession>
<evidence type="ECO:0000313" key="2">
    <source>
        <dbReference type="EMBL" id="KAE9085775.1"/>
    </source>
</evidence>
<reference evidence="5 6" key="1">
    <citation type="submission" date="2018-08" db="EMBL/GenBank/DDBJ databases">
        <title>Genomic investigation of the strawberry pathogen Phytophthora fragariae indicates pathogenicity is determined by transcriptional variation in three key races.</title>
        <authorList>
            <person name="Adams T.M."/>
            <person name="Armitage A.D."/>
            <person name="Sobczyk M.K."/>
            <person name="Bates H.J."/>
            <person name="Dunwell J.M."/>
            <person name="Nellist C.F."/>
            <person name="Harrison R.J."/>
        </authorList>
    </citation>
    <scope>NUCLEOTIDE SEQUENCE [LARGE SCALE GENOMIC DNA]</scope>
    <source>
        <strain evidence="4 5">NOV-27</strain>
        <strain evidence="3 6">NOV-5</strain>
        <strain evidence="2 7">NOV-71</strain>
    </source>
</reference>
<organism evidence="3 6">
    <name type="scientific">Phytophthora fragariae</name>
    <dbReference type="NCBI Taxonomy" id="53985"/>
    <lineage>
        <taxon>Eukaryota</taxon>
        <taxon>Sar</taxon>
        <taxon>Stramenopiles</taxon>
        <taxon>Oomycota</taxon>
        <taxon>Peronosporomycetes</taxon>
        <taxon>Peronosporales</taxon>
        <taxon>Peronosporaceae</taxon>
        <taxon>Phytophthora</taxon>
    </lineage>
</organism>